<dbReference type="STRING" id="1306947.J120_04230"/>
<name>A0A0D2K4C5_9BACT</name>
<reference evidence="1 2" key="1">
    <citation type="journal article" date="2013" name="Proc. Natl. Acad. Sci. U.S.A.">
        <title>Candidate phylum TM6 genome recovered from a hospital sink biofilm provides genomic insights into this uncultivated phylum.</title>
        <authorList>
            <person name="McLean J.S."/>
            <person name="Lombardo M.J."/>
            <person name="Badger J.H."/>
            <person name="Edlund A."/>
            <person name="Novotny M."/>
            <person name="Yee-Greenbaum J."/>
            <person name="Vyahhi N."/>
            <person name="Hall A.P."/>
            <person name="Yang Y."/>
            <person name="Dupont C.L."/>
            <person name="Ziegler M.G."/>
            <person name="Chitsaz H."/>
            <person name="Allen A.E."/>
            <person name="Yooseph S."/>
            <person name="Tesler G."/>
            <person name="Pevzner P.A."/>
            <person name="Friedman R.M."/>
            <person name="Nealson K.H."/>
            <person name="Venter J.C."/>
            <person name="Lasken R.S."/>
        </authorList>
    </citation>
    <scope>NUCLEOTIDE SEQUENCE [LARGE SCALE GENOMIC DNA]</scope>
    <source>
        <strain evidence="1 2">TM6SC1</strain>
    </source>
</reference>
<gene>
    <name evidence="1" type="ORF">J120_04230</name>
</gene>
<dbReference type="Proteomes" id="UP000032214">
    <property type="component" value="Unassembled WGS sequence"/>
</dbReference>
<protein>
    <submittedName>
        <fullName evidence="1">Uncharacterized protein</fullName>
    </submittedName>
</protein>
<comment type="caution">
    <text evidence="1">The sequence shown here is derived from an EMBL/GenBank/DDBJ whole genome shotgun (WGS) entry which is preliminary data.</text>
</comment>
<proteinExistence type="predicted"/>
<dbReference type="EMBL" id="ARQD01000003">
    <property type="protein sequence ID" value="KIX85102.1"/>
    <property type="molecule type" value="Genomic_DNA"/>
</dbReference>
<evidence type="ECO:0000313" key="1">
    <source>
        <dbReference type="EMBL" id="KIX85102.1"/>
    </source>
</evidence>
<evidence type="ECO:0000313" key="2">
    <source>
        <dbReference type="Proteomes" id="UP000032214"/>
    </source>
</evidence>
<keyword evidence="2" id="KW-1185">Reference proteome</keyword>
<dbReference type="AlphaFoldDB" id="A0A0D2K4C5"/>
<accession>A0A0D2K4C5</accession>
<organism evidence="1 2">
    <name type="scientific">candidate division TM6 bacterium JCVI TM6SC1</name>
    <dbReference type="NCBI Taxonomy" id="1306947"/>
    <lineage>
        <taxon>Bacteria</taxon>
        <taxon>Candidatus Babelota</taxon>
        <taxon>Vermiphilus</taxon>
    </lineage>
</organism>
<sequence>MNRLKIVYIMVILLPIPVHAIQNSEYLKQQLVRLVSTMFANQTSISKIFKDAPSKNQITQLQKLISQSGEYIKAHAGKLFDYFIVIEQGWNTLFSQLEEYDQNVTIPLIKSRAFNDYPNWSIVINWAQSHPDLFTVPEYITEIMQEIASVYKNIVLTLPDTRKSPIDLASSLSTKERQRLAPARALELLLSLYISFQQASNIARSWYAHTLKTAQQELKKIHYQV</sequence>